<comment type="caution">
    <text evidence="1">The sequence shown here is derived from an EMBL/GenBank/DDBJ whole genome shotgun (WGS) entry which is preliminary data.</text>
</comment>
<reference evidence="1" key="1">
    <citation type="journal article" date="2015" name="Nature">
        <title>Complex archaea that bridge the gap between prokaryotes and eukaryotes.</title>
        <authorList>
            <person name="Spang A."/>
            <person name="Saw J.H."/>
            <person name="Jorgensen S.L."/>
            <person name="Zaremba-Niedzwiedzka K."/>
            <person name="Martijn J."/>
            <person name="Lind A.E."/>
            <person name="van Eijk R."/>
            <person name="Schleper C."/>
            <person name="Guy L."/>
            <person name="Ettema T.J."/>
        </authorList>
    </citation>
    <scope>NUCLEOTIDE SEQUENCE</scope>
</reference>
<sequence>MPSYNLEYDPTEIDAPAIDKFLGDAIAECQAYAEYLIERGLEPSSALSYTRGQLYALRAVEKALGGDPEMLKSFTGTTFREG</sequence>
<gene>
    <name evidence="1" type="ORF">LCGC14_1715360</name>
</gene>
<protein>
    <submittedName>
        <fullName evidence="1">Uncharacterized protein</fullName>
    </submittedName>
</protein>
<organism evidence="1">
    <name type="scientific">marine sediment metagenome</name>
    <dbReference type="NCBI Taxonomy" id="412755"/>
    <lineage>
        <taxon>unclassified sequences</taxon>
        <taxon>metagenomes</taxon>
        <taxon>ecological metagenomes</taxon>
    </lineage>
</organism>
<proteinExistence type="predicted"/>
<evidence type="ECO:0000313" key="1">
    <source>
        <dbReference type="EMBL" id="KKM13525.1"/>
    </source>
</evidence>
<accession>A0A0F9KE30</accession>
<dbReference type="AlphaFoldDB" id="A0A0F9KE30"/>
<dbReference type="EMBL" id="LAZR01015361">
    <property type="protein sequence ID" value="KKM13525.1"/>
    <property type="molecule type" value="Genomic_DNA"/>
</dbReference>
<name>A0A0F9KE30_9ZZZZ</name>